<dbReference type="GO" id="GO:0005737">
    <property type="term" value="C:cytoplasm"/>
    <property type="evidence" value="ECO:0007669"/>
    <property type="project" value="TreeGrafter"/>
</dbReference>
<dbReference type="GO" id="GO:0019748">
    <property type="term" value="P:secondary metabolic process"/>
    <property type="evidence" value="ECO:0007669"/>
    <property type="project" value="TreeGrafter"/>
</dbReference>
<evidence type="ECO:0000313" key="4">
    <source>
        <dbReference type="EMBL" id="MCP2166225.1"/>
    </source>
</evidence>
<dbReference type="GO" id="GO:0016787">
    <property type="term" value="F:hydrolase activity"/>
    <property type="evidence" value="ECO:0007669"/>
    <property type="project" value="UniProtKB-KW"/>
</dbReference>
<dbReference type="PANTHER" id="PTHR21240">
    <property type="entry name" value="2-AMINO-3-CARBOXYLMUCONATE-6-SEMIALDEHYDE DECARBOXYLASE"/>
    <property type="match status" value="1"/>
</dbReference>
<dbReference type="RefSeq" id="WP_253771855.1">
    <property type="nucleotide sequence ID" value="NZ_JAMTCK010000006.1"/>
</dbReference>
<feature type="region of interest" description="Disordered" evidence="2">
    <location>
        <begin position="1"/>
        <end position="35"/>
    </location>
</feature>
<dbReference type="GO" id="GO:0016831">
    <property type="term" value="F:carboxy-lyase activity"/>
    <property type="evidence" value="ECO:0007669"/>
    <property type="project" value="InterPro"/>
</dbReference>
<dbReference type="Pfam" id="PF04909">
    <property type="entry name" value="Amidohydro_2"/>
    <property type="match status" value="1"/>
</dbReference>
<dbReference type="InterPro" id="IPR006680">
    <property type="entry name" value="Amidohydro-rel"/>
</dbReference>
<dbReference type="InterPro" id="IPR032465">
    <property type="entry name" value="ACMSD"/>
</dbReference>
<dbReference type="EMBL" id="JAMTCK010000006">
    <property type="protein sequence ID" value="MCP2166225.1"/>
    <property type="molecule type" value="Genomic_DNA"/>
</dbReference>
<gene>
    <name evidence="4" type="ORF">LX83_003084</name>
</gene>
<name>A0AAE3GDP1_9PSEU</name>
<accession>A0AAE3GDP1</accession>
<dbReference type="CDD" id="cd01292">
    <property type="entry name" value="metallo-dependent_hydrolases"/>
    <property type="match status" value="1"/>
</dbReference>
<dbReference type="PANTHER" id="PTHR21240:SF28">
    <property type="entry name" value="ISO-OROTATE DECARBOXYLASE (EUROFUNG)"/>
    <property type="match status" value="1"/>
</dbReference>
<protein>
    <submittedName>
        <fullName evidence="4">Metal-dependent hydrolase, TIM-barrel fold</fullName>
    </submittedName>
</protein>
<evidence type="ECO:0000256" key="1">
    <source>
        <dbReference type="ARBA" id="ARBA00023239"/>
    </source>
</evidence>
<organism evidence="4 5">
    <name type="scientific">Goodfellowiella coeruleoviolacea</name>
    <dbReference type="NCBI Taxonomy" id="334858"/>
    <lineage>
        <taxon>Bacteria</taxon>
        <taxon>Bacillati</taxon>
        <taxon>Actinomycetota</taxon>
        <taxon>Actinomycetes</taxon>
        <taxon>Pseudonocardiales</taxon>
        <taxon>Pseudonocardiaceae</taxon>
        <taxon>Goodfellowiella</taxon>
    </lineage>
</organism>
<dbReference type="AlphaFoldDB" id="A0AAE3GDP1"/>
<feature type="domain" description="Amidohydrolase-related" evidence="3">
    <location>
        <begin position="30"/>
        <end position="330"/>
    </location>
</feature>
<reference evidence="4" key="1">
    <citation type="submission" date="2022-06" db="EMBL/GenBank/DDBJ databases">
        <title>Genomic Encyclopedia of Archaeal and Bacterial Type Strains, Phase II (KMG-II): from individual species to whole genera.</title>
        <authorList>
            <person name="Goeker M."/>
        </authorList>
    </citation>
    <scope>NUCLEOTIDE SEQUENCE</scope>
    <source>
        <strain evidence="4">DSM 43935</strain>
    </source>
</reference>
<feature type="compositionally biased region" description="Low complexity" evidence="2">
    <location>
        <begin position="7"/>
        <end position="23"/>
    </location>
</feature>
<proteinExistence type="predicted"/>
<keyword evidence="1" id="KW-0456">Lyase</keyword>
<dbReference type="Proteomes" id="UP001206128">
    <property type="component" value="Unassembled WGS sequence"/>
</dbReference>
<evidence type="ECO:0000259" key="3">
    <source>
        <dbReference type="Pfam" id="PF04909"/>
    </source>
</evidence>
<dbReference type="Gene3D" id="3.20.20.140">
    <property type="entry name" value="Metal-dependent hydrolases"/>
    <property type="match status" value="1"/>
</dbReference>
<dbReference type="SUPFAM" id="SSF51556">
    <property type="entry name" value="Metallo-dependent hydrolases"/>
    <property type="match status" value="1"/>
</dbReference>
<evidence type="ECO:0000313" key="5">
    <source>
        <dbReference type="Proteomes" id="UP001206128"/>
    </source>
</evidence>
<sequence>MAHRIDTPSASSSSADTPSADTPRANTHRVDTHSHVVPPDYRAHLLDAGWAAGGLPIPQWTESEALAVMDDQGIQTAVLSVSTPGVHFGDDAEARTWARRVNEFAAERRAGRPDRFGFFATLPLPDVDGALAEAAHALDELDADGVVLLANSNGRYLGDPEFEPLMAELGRRGAVVFVHPGALPGGSGPGVPDYVVDFLLDTTRAAVNLARTHTLSRHPDLKVILSHGGGFVPYAAFRIAATLSMAGGHSPEDTLAELRRFYFDTALTASPVSLPSLLAFAAPDHVLYGSDWPYAPTAAVEFFTGQLDAHDLDAETRQAIERGTAEQLFPRLASAG</sequence>
<comment type="caution">
    <text evidence="4">The sequence shown here is derived from an EMBL/GenBank/DDBJ whole genome shotgun (WGS) entry which is preliminary data.</text>
</comment>
<keyword evidence="5" id="KW-1185">Reference proteome</keyword>
<dbReference type="InterPro" id="IPR032466">
    <property type="entry name" value="Metal_Hydrolase"/>
</dbReference>
<keyword evidence="4" id="KW-0378">Hydrolase</keyword>
<evidence type="ECO:0000256" key="2">
    <source>
        <dbReference type="SAM" id="MobiDB-lite"/>
    </source>
</evidence>